<organism evidence="1 2">
    <name type="scientific">Ceriporiopsis subvermispora (strain B)</name>
    <name type="common">White-rot fungus</name>
    <name type="synonym">Gelatoporia subvermispora</name>
    <dbReference type="NCBI Taxonomy" id="914234"/>
    <lineage>
        <taxon>Eukaryota</taxon>
        <taxon>Fungi</taxon>
        <taxon>Dikarya</taxon>
        <taxon>Basidiomycota</taxon>
        <taxon>Agaricomycotina</taxon>
        <taxon>Agaricomycetes</taxon>
        <taxon>Polyporales</taxon>
        <taxon>Gelatoporiaceae</taxon>
        <taxon>Gelatoporia</taxon>
    </lineage>
</organism>
<protein>
    <submittedName>
        <fullName evidence="1">Uncharacterized protein</fullName>
    </submittedName>
</protein>
<gene>
    <name evidence="1" type="ORF">CERSUDRAFT_100052</name>
</gene>
<reference evidence="1 2" key="1">
    <citation type="journal article" date="2012" name="Proc. Natl. Acad. Sci. U.S.A.">
        <title>Comparative genomics of Ceriporiopsis subvermispora and Phanerochaete chrysosporium provide insight into selective ligninolysis.</title>
        <authorList>
            <person name="Fernandez-Fueyo E."/>
            <person name="Ruiz-Duenas F.J."/>
            <person name="Ferreira P."/>
            <person name="Floudas D."/>
            <person name="Hibbett D.S."/>
            <person name="Canessa P."/>
            <person name="Larrondo L.F."/>
            <person name="James T.Y."/>
            <person name="Seelenfreund D."/>
            <person name="Lobos S."/>
            <person name="Polanco R."/>
            <person name="Tello M."/>
            <person name="Honda Y."/>
            <person name="Watanabe T."/>
            <person name="Watanabe T."/>
            <person name="Ryu J.S."/>
            <person name="Kubicek C.P."/>
            <person name="Schmoll M."/>
            <person name="Gaskell J."/>
            <person name="Hammel K.E."/>
            <person name="St John F.J."/>
            <person name="Vanden Wymelenberg A."/>
            <person name="Sabat G."/>
            <person name="Splinter BonDurant S."/>
            <person name="Syed K."/>
            <person name="Yadav J.S."/>
            <person name="Doddapaneni H."/>
            <person name="Subramanian V."/>
            <person name="Lavin J.L."/>
            <person name="Oguiza J.A."/>
            <person name="Perez G."/>
            <person name="Pisabarro A.G."/>
            <person name="Ramirez L."/>
            <person name="Santoyo F."/>
            <person name="Master E."/>
            <person name="Coutinho P.M."/>
            <person name="Henrissat B."/>
            <person name="Lombard V."/>
            <person name="Magnuson J.K."/>
            <person name="Kuees U."/>
            <person name="Hori C."/>
            <person name="Igarashi K."/>
            <person name="Samejima M."/>
            <person name="Held B.W."/>
            <person name="Barry K.W."/>
            <person name="LaButti K.M."/>
            <person name="Lapidus A."/>
            <person name="Lindquist E.A."/>
            <person name="Lucas S.M."/>
            <person name="Riley R."/>
            <person name="Salamov A.A."/>
            <person name="Hoffmeister D."/>
            <person name="Schwenk D."/>
            <person name="Hadar Y."/>
            <person name="Yarden O."/>
            <person name="de Vries R.P."/>
            <person name="Wiebenga A."/>
            <person name="Stenlid J."/>
            <person name="Eastwood D."/>
            <person name="Grigoriev I.V."/>
            <person name="Berka R.M."/>
            <person name="Blanchette R.A."/>
            <person name="Kersten P."/>
            <person name="Martinez A.T."/>
            <person name="Vicuna R."/>
            <person name="Cullen D."/>
        </authorList>
    </citation>
    <scope>NUCLEOTIDE SEQUENCE [LARGE SCALE GENOMIC DNA]</scope>
    <source>
        <strain evidence="1 2">B</strain>
    </source>
</reference>
<dbReference type="Proteomes" id="UP000016930">
    <property type="component" value="Unassembled WGS sequence"/>
</dbReference>
<accession>M2QIA1</accession>
<dbReference type="AlphaFoldDB" id="M2QIA1"/>
<keyword evidence="2" id="KW-1185">Reference proteome</keyword>
<evidence type="ECO:0000313" key="2">
    <source>
        <dbReference type="Proteomes" id="UP000016930"/>
    </source>
</evidence>
<sequence length="447" mass="48353">MTTRTLTFKSTDLGENVNLMLCFAAPSGDWSASSSPIAWRVTTLAAKGRSAMTATYANNLAFARTQVDGGSLVYASNYVPISPGQHTTLRMDDTVTPPTYFFEDPTSIPGISVEAKNGTGQVTDIALGFIENLGEPNEIMDPALVYKNIGSGQSVTVDFVPIVRAYVNVNYSQNQMLRADIQHASLVWEGNLWDMQPFTTFEVYRNERGGISVRQVNTVNVTHRTEVITREVDSFNGVNGSTVMNGMNSMNGVNSFHRLSVYSVPDSFESKKLYTVSVAFASADQVVSGVKTLIDRVMSNGYFIKFTYKEGSTDAQLEFSLPQGVSCDQAEKELLAAIDAQAKPSERACIRCRGGALMVSGGEHFAYWVDISPASTEWYVSGKNTLVSGAGMAGTVMSSTVVRGRPVQISQVGTNGYLTADIAGPRATKNRSLSRKRSAVSLRAVGF</sequence>
<name>M2QIA1_CERS8</name>
<evidence type="ECO:0000313" key="1">
    <source>
        <dbReference type="EMBL" id="EMD31820.1"/>
    </source>
</evidence>
<dbReference type="EMBL" id="KB445815">
    <property type="protein sequence ID" value="EMD31820.1"/>
    <property type="molecule type" value="Genomic_DNA"/>
</dbReference>
<proteinExistence type="predicted"/>
<dbReference type="HOGENOM" id="CLU_712030_0_0_1"/>
<dbReference type="OrthoDB" id="3135897at2759"/>